<evidence type="ECO:0000256" key="2">
    <source>
        <dbReference type="ARBA" id="ARBA00022963"/>
    </source>
</evidence>
<comment type="caution">
    <text evidence="4">Lacks conserved residue(s) required for the propagation of feature annotation.</text>
</comment>
<keyword evidence="2 4" id="KW-0442">Lipid degradation</keyword>
<evidence type="ECO:0000256" key="3">
    <source>
        <dbReference type="ARBA" id="ARBA00023098"/>
    </source>
</evidence>
<dbReference type="InterPro" id="IPR050301">
    <property type="entry name" value="NTE"/>
</dbReference>
<dbReference type="SUPFAM" id="SSF52151">
    <property type="entry name" value="FabD/lysophospholipase-like"/>
    <property type="match status" value="1"/>
</dbReference>
<dbReference type="InterPro" id="IPR016035">
    <property type="entry name" value="Acyl_Trfase/lysoPLipase"/>
</dbReference>
<keyword evidence="3 4" id="KW-0443">Lipid metabolism</keyword>
<evidence type="ECO:0000256" key="4">
    <source>
        <dbReference type="PROSITE-ProRule" id="PRU01161"/>
    </source>
</evidence>
<evidence type="ECO:0000313" key="6">
    <source>
        <dbReference type="EMBL" id="MBC5753517.1"/>
    </source>
</evidence>
<evidence type="ECO:0000256" key="1">
    <source>
        <dbReference type="ARBA" id="ARBA00022801"/>
    </source>
</evidence>
<keyword evidence="7" id="KW-1185">Reference proteome</keyword>
<dbReference type="InterPro" id="IPR002641">
    <property type="entry name" value="PNPLA_dom"/>
</dbReference>
<dbReference type="Gene3D" id="3.40.1090.10">
    <property type="entry name" value="Cytosolic phospholipase A2 catalytic domain"/>
    <property type="match status" value="2"/>
</dbReference>
<comment type="caution">
    <text evidence="6">The sequence shown here is derived from an EMBL/GenBank/DDBJ whole genome shotgun (WGS) entry which is preliminary data.</text>
</comment>
<dbReference type="Pfam" id="PF01734">
    <property type="entry name" value="Patatin"/>
    <property type="match status" value="1"/>
</dbReference>
<feature type="short sequence motif" description="GXSXG" evidence="4">
    <location>
        <begin position="36"/>
        <end position="40"/>
    </location>
</feature>
<feature type="short sequence motif" description="GXGXXG" evidence="4">
    <location>
        <begin position="9"/>
        <end position="14"/>
    </location>
</feature>
<keyword evidence="1 4" id="KW-0378">Hydrolase</keyword>
<dbReference type="PROSITE" id="PS51635">
    <property type="entry name" value="PNPLA"/>
    <property type="match status" value="1"/>
</dbReference>
<gene>
    <name evidence="6" type="ORF">H8Z76_05650</name>
</gene>
<protein>
    <submittedName>
        <fullName evidence="6">Patatin-like phospholipase family protein</fullName>
    </submittedName>
</protein>
<reference evidence="6 7" key="1">
    <citation type="submission" date="2020-08" db="EMBL/GenBank/DDBJ databases">
        <title>Genome public.</title>
        <authorList>
            <person name="Liu C."/>
            <person name="Sun Q."/>
        </authorList>
    </citation>
    <scope>NUCLEOTIDE SEQUENCE [LARGE SCALE GENOMIC DNA]</scope>
    <source>
        <strain evidence="6 7">BX0805</strain>
    </source>
</reference>
<sequence length="433" mass="49194">MKRAIVLAGGGTKGSYEVGVWRALNELGIDYQIVTGTSIGSINGVFMASGEYERAYTLWDTIRMENMMEDGINLTETLEGMLEQKDAIRPFLKKYMKNKGADISPFNAFIETMVDEEKLRQSEIDFGLVTTQFPSLKGVELEKREIPQGMLKDYLLASSAIFPLFPMHKIGEETYLDGCYYDNLPIDFAIRLGAEEVIAVDLRTEPVHPNYAKRPYVTYIRPTRSLGTMMNFDHGLLMDNMEMGYQDAMKKFGRYGGFLYTFSDTDLSGWEKEINSFTRWIAKAEAVFSGNRFPKIAGMTDVGTVFAQLEAYTDGKFPEKKDYYLRAAEIAAEIFSVDVKKTWQFGEFLQAVGQCVLPEDACADAKIFETKSRRTLITRLVEWKRREESAYVTSCIYHAMRLGMAADTEKIGLLTIFPRELIAALFLYVRNEA</sequence>
<dbReference type="EMBL" id="JACOQH010000003">
    <property type="protein sequence ID" value="MBC5753517.1"/>
    <property type="molecule type" value="Genomic_DNA"/>
</dbReference>
<feature type="domain" description="PNPLA" evidence="5">
    <location>
        <begin position="5"/>
        <end position="190"/>
    </location>
</feature>
<dbReference type="CDD" id="cd07209">
    <property type="entry name" value="Pat_hypo_Ecoli_Z1214_like"/>
    <property type="match status" value="1"/>
</dbReference>
<dbReference type="PANTHER" id="PTHR14226:SF57">
    <property type="entry name" value="BLR7027 PROTEIN"/>
    <property type="match status" value="1"/>
</dbReference>
<feature type="active site" description="Nucleophile" evidence="4">
    <location>
        <position position="38"/>
    </location>
</feature>
<accession>A0ABR7I9F1</accession>
<feature type="active site" description="Proton acceptor" evidence="4">
    <location>
        <position position="177"/>
    </location>
</feature>
<evidence type="ECO:0000259" key="5">
    <source>
        <dbReference type="PROSITE" id="PS51635"/>
    </source>
</evidence>
<proteinExistence type="predicted"/>
<dbReference type="RefSeq" id="WP_186981910.1">
    <property type="nucleotide sequence ID" value="NZ_JACOQH010000003.1"/>
</dbReference>
<dbReference type="Proteomes" id="UP000621540">
    <property type="component" value="Unassembled WGS sequence"/>
</dbReference>
<name>A0ABR7I9F1_9FIRM</name>
<dbReference type="PANTHER" id="PTHR14226">
    <property type="entry name" value="NEUROPATHY TARGET ESTERASE/SWISS CHEESE D.MELANOGASTER"/>
    <property type="match status" value="1"/>
</dbReference>
<organism evidence="6 7">
    <name type="scientific">Roseburia yibonii</name>
    <dbReference type="NCBI Taxonomy" id="2763063"/>
    <lineage>
        <taxon>Bacteria</taxon>
        <taxon>Bacillati</taxon>
        <taxon>Bacillota</taxon>
        <taxon>Clostridia</taxon>
        <taxon>Lachnospirales</taxon>
        <taxon>Lachnospiraceae</taxon>
        <taxon>Roseburia</taxon>
    </lineage>
</organism>
<evidence type="ECO:0000313" key="7">
    <source>
        <dbReference type="Proteomes" id="UP000621540"/>
    </source>
</evidence>